<evidence type="ECO:0000313" key="2">
    <source>
        <dbReference type="Proteomes" id="UP000663851"/>
    </source>
</evidence>
<evidence type="ECO:0000313" key="1">
    <source>
        <dbReference type="EMBL" id="CAF4199153.1"/>
    </source>
</evidence>
<gene>
    <name evidence="1" type="ORF">HFQ381_LOCUS7359</name>
</gene>
<comment type="caution">
    <text evidence="1">The sequence shown here is derived from an EMBL/GenBank/DDBJ whole genome shotgun (WGS) entry which is preliminary data.</text>
</comment>
<dbReference type="AlphaFoldDB" id="A0A820B1C5"/>
<feature type="non-terminal residue" evidence="1">
    <location>
        <position position="1"/>
    </location>
</feature>
<protein>
    <submittedName>
        <fullName evidence="1">Uncharacterized protein</fullName>
    </submittedName>
</protein>
<dbReference type="EMBL" id="CAJOBO010000351">
    <property type="protein sequence ID" value="CAF4199153.1"/>
    <property type="molecule type" value="Genomic_DNA"/>
</dbReference>
<name>A0A820B1C5_9BILA</name>
<organism evidence="1 2">
    <name type="scientific">Rotaria socialis</name>
    <dbReference type="NCBI Taxonomy" id="392032"/>
    <lineage>
        <taxon>Eukaryota</taxon>
        <taxon>Metazoa</taxon>
        <taxon>Spiralia</taxon>
        <taxon>Gnathifera</taxon>
        <taxon>Rotifera</taxon>
        <taxon>Eurotatoria</taxon>
        <taxon>Bdelloidea</taxon>
        <taxon>Philodinida</taxon>
        <taxon>Philodinidae</taxon>
        <taxon>Rotaria</taxon>
    </lineage>
</organism>
<reference evidence="1" key="1">
    <citation type="submission" date="2021-02" db="EMBL/GenBank/DDBJ databases">
        <authorList>
            <person name="Nowell W R."/>
        </authorList>
    </citation>
    <scope>NUCLEOTIDE SEQUENCE</scope>
</reference>
<sequence>STGDSNSTIVSLLDAIKRQLWSDYIDNPLVSYYSIGSGFSTIVNNLSLTSSQTSTSIIQTLFETYITNEFLNCEQSRALYICSKYVPIDSLVVRLLTNINTSNGIYETGRALYFILGLILFRRRSSTRCLLKQVLPYLFNVKSNEFMLEPNVYTTCFILNILLALELNQYDNQLQDSFRVKSWKEMYSMDDVIPKYDDTSVIDAYYTLLNSSSEELFSSETLRPVNYFLGWFQTILWMFSRTVKSLKPFVKPKLVAQLSEYLPLQFPIEKALSILELSDNIEIEYATMVITRDYTRLKTLSRRTTRTLVHNQQLTINDNTLTITSTNISKNVFSIPKNL</sequence>
<accession>A0A820B1C5</accession>
<dbReference type="Proteomes" id="UP000663851">
    <property type="component" value="Unassembled WGS sequence"/>
</dbReference>
<proteinExistence type="predicted"/>